<gene>
    <name evidence="2" type="ORF">HAX54_048297</name>
</gene>
<keyword evidence="3" id="KW-1185">Reference proteome</keyword>
<dbReference type="PANTHER" id="PTHR33334">
    <property type="entry name" value="PROTEIN LNK1"/>
    <property type="match status" value="1"/>
</dbReference>
<name>A0ABS8SV28_DATST</name>
<feature type="region of interest" description="Disordered" evidence="1">
    <location>
        <begin position="98"/>
        <end position="118"/>
    </location>
</feature>
<accession>A0ABS8SV28</accession>
<dbReference type="InterPro" id="IPR039928">
    <property type="entry name" value="LNK"/>
</dbReference>
<evidence type="ECO:0000313" key="3">
    <source>
        <dbReference type="Proteomes" id="UP000823775"/>
    </source>
</evidence>
<feature type="compositionally biased region" description="Basic and acidic residues" evidence="1">
    <location>
        <begin position="101"/>
        <end position="113"/>
    </location>
</feature>
<protein>
    <submittedName>
        <fullName evidence="2">Uncharacterized protein</fullName>
    </submittedName>
</protein>
<dbReference type="EMBL" id="JACEIK010000795">
    <property type="protein sequence ID" value="MCD7462339.1"/>
    <property type="molecule type" value="Genomic_DNA"/>
</dbReference>
<organism evidence="2 3">
    <name type="scientific">Datura stramonium</name>
    <name type="common">Jimsonweed</name>
    <name type="synonym">Common thornapple</name>
    <dbReference type="NCBI Taxonomy" id="4076"/>
    <lineage>
        <taxon>Eukaryota</taxon>
        <taxon>Viridiplantae</taxon>
        <taxon>Streptophyta</taxon>
        <taxon>Embryophyta</taxon>
        <taxon>Tracheophyta</taxon>
        <taxon>Spermatophyta</taxon>
        <taxon>Magnoliopsida</taxon>
        <taxon>eudicotyledons</taxon>
        <taxon>Gunneridae</taxon>
        <taxon>Pentapetalae</taxon>
        <taxon>asterids</taxon>
        <taxon>lamiids</taxon>
        <taxon>Solanales</taxon>
        <taxon>Solanaceae</taxon>
        <taxon>Solanoideae</taxon>
        <taxon>Datureae</taxon>
        <taxon>Datura</taxon>
    </lineage>
</organism>
<proteinExistence type="predicted"/>
<evidence type="ECO:0000256" key="1">
    <source>
        <dbReference type="SAM" id="MobiDB-lite"/>
    </source>
</evidence>
<comment type="caution">
    <text evidence="2">The sequence shown here is derived from an EMBL/GenBank/DDBJ whole genome shotgun (WGS) entry which is preliminary data.</text>
</comment>
<dbReference type="Proteomes" id="UP000823775">
    <property type="component" value="Unassembled WGS sequence"/>
</dbReference>
<dbReference type="PANTHER" id="PTHR33334:SF5">
    <property type="entry name" value="PROTEIN LNK2"/>
    <property type="match status" value="1"/>
</dbReference>
<feature type="region of interest" description="Disordered" evidence="1">
    <location>
        <begin position="74"/>
        <end position="93"/>
    </location>
</feature>
<reference evidence="2 3" key="1">
    <citation type="journal article" date="2021" name="BMC Genomics">
        <title>Datura genome reveals duplications of psychoactive alkaloid biosynthetic genes and high mutation rate following tissue culture.</title>
        <authorList>
            <person name="Rajewski A."/>
            <person name="Carter-House D."/>
            <person name="Stajich J."/>
            <person name="Litt A."/>
        </authorList>
    </citation>
    <scope>NUCLEOTIDE SEQUENCE [LARGE SCALE GENOMIC DNA]</scope>
    <source>
        <strain evidence="2">AR-01</strain>
    </source>
</reference>
<evidence type="ECO:0000313" key="2">
    <source>
        <dbReference type="EMBL" id="MCD7462339.1"/>
    </source>
</evidence>
<sequence>MMGNGRKTSFWLDHWLGQSNLKSIFPDLYYISTQELRIQHGLGLNSNDDPLFGDTSLPNTLDLWSSCKDVTSNPDKSAPLSIDSPSLALGSLQSPSKRLKVKAERLDQEKSSASDEENVNDITSNVHLRTDARDHGGGKSILLPKEKVAINTGTITIPARSSSKGNNQERILQDRLKLEQEGEFAQLQELCGSLSPHLNKFGMPSIMNQPCPASELSQQIQPMTRISILTSAINTPFRYKAPGNSNHFNKSQDASSKSLMMTPQEKIEKLRRRQQLRAMLAIQKQQQQFSYQPAKEGASVEENLSCIPSLDPSSPLEQGDSTTVYLAVENSSAEDTALYLLQDVISRLDLKIRLCIRDSLFRLAQSMRGNVAMIVAAPRRVEEKSAGKK</sequence>